<feature type="transmembrane region" description="Helical" evidence="1">
    <location>
        <begin position="60"/>
        <end position="77"/>
    </location>
</feature>
<accession>U2JBZ2</accession>
<comment type="caution">
    <text evidence="3">The sequence shown here is derived from an EMBL/GenBank/DDBJ whole genome shotgun (WGS) entry which is preliminary data.</text>
</comment>
<feature type="transmembrane region" description="Helical" evidence="1">
    <location>
        <begin position="260"/>
        <end position="283"/>
    </location>
</feature>
<evidence type="ECO:0000259" key="2">
    <source>
        <dbReference type="Pfam" id="PF07786"/>
    </source>
</evidence>
<keyword evidence="1" id="KW-0812">Transmembrane</keyword>
<feature type="transmembrane region" description="Helical" evidence="1">
    <location>
        <begin position="219"/>
        <end position="239"/>
    </location>
</feature>
<protein>
    <submittedName>
        <fullName evidence="3">Membrane protein</fullName>
    </submittedName>
</protein>
<dbReference type="Pfam" id="PF07786">
    <property type="entry name" value="HGSNAT_cat"/>
    <property type="match status" value="1"/>
</dbReference>
<dbReference type="PATRIC" id="fig|1346330.5.peg.1321"/>
<keyword evidence="1" id="KW-0472">Membrane</keyword>
<feature type="transmembrane region" description="Helical" evidence="1">
    <location>
        <begin position="21"/>
        <end position="40"/>
    </location>
</feature>
<sequence length="415" mass="46963">MKNSNFVQYAIIMKQRYYSLDVFRGATVALMIMVNNPGTWSSMFAPLKHAPWHGCTPTDLVFPFFLFAVGNAMSFVIPRMQDAGSAVFWKKVIKRTILIFLIGLGLNWFPFVQWGDAGLQFREWVSSVDPNKGVRIFGVLQRIAVAYFFASVLAYYFKPRTLIYISAFILLGYWGLCAFLGTGDPYSLEGWFGTVYDKQILGVAHMYKGEGVPFDPEGLLSTIPVIVQVVFGYLAGTFIKNQGQVDWLWTKVPQSKEPHFKLLSGLFVTGFILVVLGWTWSLGFPINKKIWSSSYVLYTTGLGIMTIGGMIWYIEVQGVKNKFTQFFDVFGKNPLFIFVLSGLLPKATALIRIPNGVGQNGEALFTTPFAWFYKNVCAQIPGPTELGSFVYSLCFLVIMWMICYWLDQKKIYVKV</sequence>
<dbReference type="InterPro" id="IPR012429">
    <property type="entry name" value="HGSNAT_cat"/>
</dbReference>
<evidence type="ECO:0000313" key="4">
    <source>
        <dbReference type="Proteomes" id="UP000016584"/>
    </source>
</evidence>
<feature type="domain" description="Heparan-alpha-glucosaminide N-acetyltransferase catalytic" evidence="2">
    <location>
        <begin position="16"/>
        <end position="251"/>
    </location>
</feature>
<dbReference type="PANTHER" id="PTHR31061:SF24">
    <property type="entry name" value="LD22376P"/>
    <property type="match status" value="1"/>
</dbReference>
<feature type="transmembrane region" description="Helical" evidence="1">
    <location>
        <begin position="97"/>
        <end position="114"/>
    </location>
</feature>
<evidence type="ECO:0000256" key="1">
    <source>
        <dbReference type="SAM" id="Phobius"/>
    </source>
</evidence>
<name>U2JBZ2_9SPHI</name>
<dbReference type="eggNOG" id="COG4299">
    <property type="taxonomic scope" value="Bacteria"/>
</dbReference>
<keyword evidence="4" id="KW-1185">Reference proteome</keyword>
<gene>
    <name evidence="3" type="ORF">M472_15540</name>
</gene>
<dbReference type="Proteomes" id="UP000016584">
    <property type="component" value="Unassembled WGS sequence"/>
</dbReference>
<reference evidence="3 4" key="1">
    <citation type="journal article" date="2013" name="Genome Announc.">
        <title>The Draft Genome Sequence of Sphingomonas paucimobilis Strain HER1398 (Proteobacteria), Host to the Giant PAU Phage, Indicates That It Is a Member of the Genus Sphingobacterium (Bacteroidetes).</title>
        <authorList>
            <person name="White R.A.III."/>
            <person name="Suttle C.A."/>
        </authorList>
    </citation>
    <scope>NUCLEOTIDE SEQUENCE [LARGE SCALE GENOMIC DNA]</scope>
    <source>
        <strain evidence="3 4">HER1398</strain>
    </source>
</reference>
<feature type="transmembrane region" description="Helical" evidence="1">
    <location>
        <begin position="162"/>
        <end position="181"/>
    </location>
</feature>
<feature type="transmembrane region" description="Helical" evidence="1">
    <location>
        <begin position="389"/>
        <end position="406"/>
    </location>
</feature>
<organism evidence="3 4">
    <name type="scientific">Sphingobacterium paucimobilis HER1398</name>
    <dbReference type="NCBI Taxonomy" id="1346330"/>
    <lineage>
        <taxon>Bacteria</taxon>
        <taxon>Pseudomonadati</taxon>
        <taxon>Bacteroidota</taxon>
        <taxon>Sphingobacteriia</taxon>
        <taxon>Sphingobacteriales</taxon>
        <taxon>Sphingobacteriaceae</taxon>
        <taxon>Sphingobacterium</taxon>
    </lineage>
</organism>
<dbReference type="AlphaFoldDB" id="U2JBZ2"/>
<dbReference type="STRING" id="1346330.M472_15540"/>
<evidence type="ECO:0000313" key="3">
    <source>
        <dbReference type="EMBL" id="ERJ60173.1"/>
    </source>
</evidence>
<keyword evidence="1" id="KW-1133">Transmembrane helix</keyword>
<feature type="transmembrane region" description="Helical" evidence="1">
    <location>
        <begin position="295"/>
        <end position="314"/>
    </location>
</feature>
<feature type="transmembrane region" description="Helical" evidence="1">
    <location>
        <begin position="335"/>
        <end position="353"/>
    </location>
</feature>
<feature type="transmembrane region" description="Helical" evidence="1">
    <location>
        <begin position="134"/>
        <end position="155"/>
    </location>
</feature>
<proteinExistence type="predicted"/>
<dbReference type="PANTHER" id="PTHR31061">
    <property type="entry name" value="LD22376P"/>
    <property type="match status" value="1"/>
</dbReference>
<dbReference type="EMBL" id="ATDL01000008">
    <property type="protein sequence ID" value="ERJ60173.1"/>
    <property type="molecule type" value="Genomic_DNA"/>
</dbReference>